<keyword evidence="1" id="KW-1133">Transmembrane helix</keyword>
<evidence type="ECO:0000256" key="1">
    <source>
        <dbReference type="SAM" id="Phobius"/>
    </source>
</evidence>
<feature type="transmembrane region" description="Helical" evidence="1">
    <location>
        <begin position="23"/>
        <end position="45"/>
    </location>
</feature>
<reference evidence="2" key="1">
    <citation type="journal article" date="2020" name="Nature">
        <title>Giant virus diversity and host interactions through global metagenomics.</title>
        <authorList>
            <person name="Schulz F."/>
            <person name="Roux S."/>
            <person name="Paez-Espino D."/>
            <person name="Jungbluth S."/>
            <person name="Walsh D.A."/>
            <person name="Denef V.J."/>
            <person name="McMahon K.D."/>
            <person name="Konstantinidis K.T."/>
            <person name="Eloe-Fadrosh E.A."/>
            <person name="Kyrpides N.C."/>
            <person name="Woyke T."/>
        </authorList>
    </citation>
    <scope>NUCLEOTIDE SEQUENCE</scope>
    <source>
        <strain evidence="2">GVMAG-M-3300010160-60</strain>
    </source>
</reference>
<proteinExistence type="predicted"/>
<keyword evidence="1" id="KW-0812">Transmembrane</keyword>
<protein>
    <submittedName>
        <fullName evidence="2">Uncharacterized protein</fullName>
    </submittedName>
</protein>
<dbReference type="AlphaFoldDB" id="A0A6C0BEE5"/>
<keyword evidence="1" id="KW-0472">Membrane</keyword>
<organism evidence="2">
    <name type="scientific">viral metagenome</name>
    <dbReference type="NCBI Taxonomy" id="1070528"/>
    <lineage>
        <taxon>unclassified sequences</taxon>
        <taxon>metagenomes</taxon>
        <taxon>organismal metagenomes</taxon>
    </lineage>
</organism>
<evidence type="ECO:0000313" key="2">
    <source>
        <dbReference type="EMBL" id="QHS90164.1"/>
    </source>
</evidence>
<name>A0A6C0BEE5_9ZZZZ</name>
<feature type="transmembrane region" description="Helical" evidence="1">
    <location>
        <begin position="114"/>
        <end position="136"/>
    </location>
</feature>
<sequence length="146" mass="16294">MSGSGATATPADKFNVTFNKNHAIIIIISLLILSLLSFGLNIGLYGNTTNDFVKECKNPSKDCNFLNKEGNKLICPSCSIPDVKVGDIEYEEQPRNCLIKKSNAFKDHVASTGYWYVGLAISFLLYIAFFVFFYMYKIKKPVIVTT</sequence>
<accession>A0A6C0BEE5</accession>
<dbReference type="EMBL" id="MN739130">
    <property type="protein sequence ID" value="QHS90164.1"/>
    <property type="molecule type" value="Genomic_DNA"/>
</dbReference>